<dbReference type="Proteomes" id="UP000317835">
    <property type="component" value="Chromosome"/>
</dbReference>
<organism evidence="2 3">
    <name type="scientific">Tautonia plasticadhaerens</name>
    <dbReference type="NCBI Taxonomy" id="2527974"/>
    <lineage>
        <taxon>Bacteria</taxon>
        <taxon>Pseudomonadati</taxon>
        <taxon>Planctomycetota</taxon>
        <taxon>Planctomycetia</taxon>
        <taxon>Isosphaerales</taxon>
        <taxon>Isosphaeraceae</taxon>
        <taxon>Tautonia</taxon>
    </lineage>
</organism>
<dbReference type="KEGG" id="tpla:ElP_25980"/>
<feature type="compositionally biased region" description="Acidic residues" evidence="1">
    <location>
        <begin position="160"/>
        <end position="174"/>
    </location>
</feature>
<feature type="region of interest" description="Disordered" evidence="1">
    <location>
        <begin position="99"/>
        <end position="118"/>
    </location>
</feature>
<keyword evidence="3" id="KW-1185">Reference proteome</keyword>
<gene>
    <name evidence="2" type="ORF">ElP_25980</name>
</gene>
<dbReference type="AlphaFoldDB" id="A0A518H1I8"/>
<evidence type="ECO:0000313" key="3">
    <source>
        <dbReference type="Proteomes" id="UP000317835"/>
    </source>
</evidence>
<accession>A0A518H1I8</accession>
<reference evidence="2 3" key="1">
    <citation type="submission" date="2019-02" db="EMBL/GenBank/DDBJ databases">
        <title>Deep-cultivation of Planctomycetes and their phenomic and genomic characterization uncovers novel biology.</title>
        <authorList>
            <person name="Wiegand S."/>
            <person name="Jogler M."/>
            <person name="Boedeker C."/>
            <person name="Pinto D."/>
            <person name="Vollmers J."/>
            <person name="Rivas-Marin E."/>
            <person name="Kohn T."/>
            <person name="Peeters S.H."/>
            <person name="Heuer A."/>
            <person name="Rast P."/>
            <person name="Oberbeckmann S."/>
            <person name="Bunk B."/>
            <person name="Jeske O."/>
            <person name="Meyerdierks A."/>
            <person name="Storesund J.E."/>
            <person name="Kallscheuer N."/>
            <person name="Luecker S."/>
            <person name="Lage O.M."/>
            <person name="Pohl T."/>
            <person name="Merkel B.J."/>
            <person name="Hornburger P."/>
            <person name="Mueller R.-W."/>
            <person name="Bruemmer F."/>
            <person name="Labrenz M."/>
            <person name="Spormann A.M."/>
            <person name="Op den Camp H."/>
            <person name="Overmann J."/>
            <person name="Amann R."/>
            <person name="Jetten M.S.M."/>
            <person name="Mascher T."/>
            <person name="Medema M.H."/>
            <person name="Devos D.P."/>
            <person name="Kaster A.-K."/>
            <person name="Ovreas L."/>
            <person name="Rohde M."/>
            <person name="Galperin M.Y."/>
            <person name="Jogler C."/>
        </authorList>
    </citation>
    <scope>NUCLEOTIDE SEQUENCE [LARGE SCALE GENOMIC DNA]</scope>
    <source>
        <strain evidence="2 3">ElP</strain>
    </source>
</reference>
<feature type="compositionally biased region" description="Basic and acidic residues" evidence="1">
    <location>
        <begin position="133"/>
        <end position="146"/>
    </location>
</feature>
<evidence type="ECO:0000256" key="1">
    <source>
        <dbReference type="SAM" id="MobiDB-lite"/>
    </source>
</evidence>
<name>A0A518H1I8_9BACT</name>
<proteinExistence type="predicted"/>
<sequence>MWRTEEGPRVLRGAEWALFQAGPEATWEWVELSYGDPTASLVDTPAFDSLQYGQKLAMLALVGRALRDEDVPEPELTAFSEGTVAAIYRHIVHNIEIEIEEPSEDNEGAPVERAEAPSDRNWRRLALEAYREPETRGAGELSEPRARSAAPGEAAGSPVSEDEDPAPEGDEDDMEWHPPVLDSAVVEDWEYLVDGLAHRVLWDDEDFDVTYLKDLDPEVASRRRAILDIPDNYYIAVAPDPTDEQLDEIRRTLRELCGRPEPPEPRLVGMIVDLHHDLHVGPCEPGEIEGEHEGPLVVVAEATESSDFDCTYEEWARHFREEARRAGEAHAGRPADFSAVPGPEWADQVDRAGVTGLPIKLEHGCWIEQIVERWVVRDRDGDLLEDPLENCWSGEGLVDDLRSVSYATPRVALGAYLWCREMAADRQARHEDAMRLLGLDGDAGQ</sequence>
<dbReference type="EMBL" id="CP036426">
    <property type="protein sequence ID" value="QDV34704.1"/>
    <property type="molecule type" value="Genomic_DNA"/>
</dbReference>
<evidence type="ECO:0000313" key="2">
    <source>
        <dbReference type="EMBL" id="QDV34704.1"/>
    </source>
</evidence>
<protein>
    <submittedName>
        <fullName evidence="2">Uncharacterized protein</fullName>
    </submittedName>
</protein>
<dbReference type="RefSeq" id="WP_145269772.1">
    <property type="nucleotide sequence ID" value="NZ_CP036426.1"/>
</dbReference>
<feature type="region of interest" description="Disordered" evidence="1">
    <location>
        <begin position="133"/>
        <end position="177"/>
    </location>
</feature>
<dbReference type="OrthoDB" id="285182at2"/>